<dbReference type="Proteomes" id="UP001596356">
    <property type="component" value="Unassembled WGS sequence"/>
</dbReference>
<gene>
    <name evidence="2" type="ORF">ACFQBT_13450</name>
</gene>
<evidence type="ECO:0008006" key="4">
    <source>
        <dbReference type="Google" id="ProtNLM"/>
    </source>
</evidence>
<sequence>MGDADVVEYQVPRPDIPWLRWVWVAAVVLGILTMVLNWFTKHRIAWPTIGWMVIAACWFAYQRATAGRPRRLTADADAIHLPRPLRDIPWRDVDHVQAPTRWSDVVRVVMDDGTEKPTGFPPEYAERLASVGNKPLQ</sequence>
<evidence type="ECO:0000256" key="1">
    <source>
        <dbReference type="SAM" id="Phobius"/>
    </source>
</evidence>
<reference evidence="3" key="1">
    <citation type="journal article" date="2019" name="Int. J. Syst. Evol. Microbiol.">
        <title>The Global Catalogue of Microorganisms (GCM) 10K type strain sequencing project: providing services to taxonomists for standard genome sequencing and annotation.</title>
        <authorList>
            <consortium name="The Broad Institute Genomics Platform"/>
            <consortium name="The Broad Institute Genome Sequencing Center for Infectious Disease"/>
            <person name="Wu L."/>
            <person name="Ma J."/>
        </authorList>
    </citation>
    <scope>NUCLEOTIDE SEQUENCE [LARGE SCALE GENOMIC DNA]</scope>
    <source>
        <strain evidence="3">NBRC 106593</strain>
    </source>
</reference>
<comment type="caution">
    <text evidence="2">The sequence shown here is derived from an EMBL/GenBank/DDBJ whole genome shotgun (WGS) entry which is preliminary data.</text>
</comment>
<protein>
    <recommendedName>
        <fullName evidence="4">PH domain-containing protein</fullName>
    </recommendedName>
</protein>
<name>A0ABW2AV34_9MICO</name>
<keyword evidence="1" id="KW-0472">Membrane</keyword>
<feature type="transmembrane region" description="Helical" evidence="1">
    <location>
        <begin position="44"/>
        <end position="61"/>
    </location>
</feature>
<dbReference type="EMBL" id="JBHSWJ010000002">
    <property type="protein sequence ID" value="MFC6714760.1"/>
    <property type="molecule type" value="Genomic_DNA"/>
</dbReference>
<accession>A0ABW2AV34</accession>
<evidence type="ECO:0000313" key="2">
    <source>
        <dbReference type="EMBL" id="MFC6714760.1"/>
    </source>
</evidence>
<proteinExistence type="predicted"/>
<dbReference type="RefSeq" id="WP_377823395.1">
    <property type="nucleotide sequence ID" value="NZ_JBHSWJ010000002.1"/>
</dbReference>
<keyword evidence="3" id="KW-1185">Reference proteome</keyword>
<organism evidence="2 3">
    <name type="scientific">Branchiibius cervicis</name>
    <dbReference type="NCBI Taxonomy" id="908252"/>
    <lineage>
        <taxon>Bacteria</taxon>
        <taxon>Bacillati</taxon>
        <taxon>Actinomycetota</taxon>
        <taxon>Actinomycetes</taxon>
        <taxon>Micrococcales</taxon>
        <taxon>Dermacoccaceae</taxon>
        <taxon>Branchiibius</taxon>
    </lineage>
</organism>
<keyword evidence="1" id="KW-1133">Transmembrane helix</keyword>
<keyword evidence="1" id="KW-0812">Transmembrane</keyword>
<feature type="transmembrane region" description="Helical" evidence="1">
    <location>
        <begin position="18"/>
        <end position="38"/>
    </location>
</feature>
<evidence type="ECO:0000313" key="3">
    <source>
        <dbReference type="Proteomes" id="UP001596356"/>
    </source>
</evidence>